<dbReference type="InterPro" id="IPR003593">
    <property type="entry name" value="AAA+_ATPase"/>
</dbReference>
<evidence type="ECO:0000256" key="4">
    <source>
        <dbReference type="ARBA" id="ARBA00022474"/>
    </source>
</evidence>
<comment type="subcellular location">
    <subcellularLocation>
        <location evidence="1">Membrane</location>
        <topology evidence="1">Multi-pass membrane protein</topology>
    </subcellularLocation>
</comment>
<comment type="caution">
    <text evidence="13">The sequence shown here is derived from an EMBL/GenBank/DDBJ whole genome shotgun (WGS) entry which is preliminary data.</text>
</comment>
<dbReference type="InterPro" id="IPR013525">
    <property type="entry name" value="ABC2_TM"/>
</dbReference>
<dbReference type="PROSITE" id="PS00211">
    <property type="entry name" value="ABC_TRANSPORTER_1"/>
    <property type="match status" value="1"/>
</dbReference>
<dbReference type="PANTHER" id="PTHR48041:SF129">
    <property type="entry name" value="PROTEIN WHITE"/>
    <property type="match status" value="1"/>
</dbReference>
<dbReference type="InterPro" id="IPR043926">
    <property type="entry name" value="ABCG_dom"/>
</dbReference>
<evidence type="ECO:0000256" key="10">
    <source>
        <dbReference type="ARBA" id="ARBA00039188"/>
    </source>
</evidence>
<reference evidence="13 14" key="1">
    <citation type="submission" date="2024-05" db="EMBL/GenBank/DDBJ databases">
        <authorList>
            <person name="Wallberg A."/>
        </authorList>
    </citation>
    <scope>NUCLEOTIDE SEQUENCE [LARGE SCALE GENOMIC DNA]</scope>
</reference>
<dbReference type="GO" id="GO:0030659">
    <property type="term" value="C:cytoplasmic vesicle membrane"/>
    <property type="evidence" value="ECO:0007669"/>
    <property type="project" value="TreeGrafter"/>
</dbReference>
<evidence type="ECO:0000313" key="14">
    <source>
        <dbReference type="Proteomes" id="UP001497623"/>
    </source>
</evidence>
<dbReference type="CDD" id="cd03213">
    <property type="entry name" value="ABCG_EPDR"/>
    <property type="match status" value="1"/>
</dbReference>
<name>A0AAV2R8N1_MEGNR</name>
<dbReference type="EMBL" id="CAXKWB010016997">
    <property type="protein sequence ID" value="CAL4117650.1"/>
    <property type="molecule type" value="Genomic_DNA"/>
</dbReference>
<evidence type="ECO:0000256" key="6">
    <source>
        <dbReference type="ARBA" id="ARBA00022741"/>
    </source>
</evidence>
<evidence type="ECO:0000256" key="1">
    <source>
        <dbReference type="ARBA" id="ARBA00004141"/>
    </source>
</evidence>
<dbReference type="SMART" id="SM00382">
    <property type="entry name" value="AAA"/>
    <property type="match status" value="1"/>
</dbReference>
<dbReference type="PANTHER" id="PTHR48041">
    <property type="entry name" value="ABC TRANSPORTER G FAMILY MEMBER 28"/>
    <property type="match status" value="1"/>
</dbReference>
<keyword evidence="3" id="KW-0813">Transport</keyword>
<keyword evidence="8 11" id="KW-1133">Transmembrane helix</keyword>
<evidence type="ECO:0000256" key="5">
    <source>
        <dbReference type="ARBA" id="ARBA00022692"/>
    </source>
</evidence>
<keyword evidence="9 11" id="KW-0472">Membrane</keyword>
<protein>
    <recommendedName>
        <fullName evidence="10">Protein white</fullName>
    </recommendedName>
</protein>
<gene>
    <name evidence="13" type="ORF">MNOR_LOCUS21254</name>
</gene>
<dbReference type="InterPro" id="IPR017871">
    <property type="entry name" value="ABC_transporter-like_CS"/>
</dbReference>
<evidence type="ECO:0000256" key="11">
    <source>
        <dbReference type="SAM" id="Phobius"/>
    </source>
</evidence>
<feature type="transmembrane region" description="Helical" evidence="11">
    <location>
        <begin position="391"/>
        <end position="408"/>
    </location>
</feature>
<dbReference type="Gene3D" id="3.40.50.300">
    <property type="entry name" value="P-loop containing nucleotide triphosphate hydrolases"/>
    <property type="match status" value="1"/>
</dbReference>
<dbReference type="Pfam" id="PF19055">
    <property type="entry name" value="ABC2_membrane_7"/>
    <property type="match status" value="1"/>
</dbReference>
<evidence type="ECO:0000256" key="2">
    <source>
        <dbReference type="ARBA" id="ARBA00005814"/>
    </source>
</evidence>
<dbReference type="AlphaFoldDB" id="A0AAV2R8N1"/>
<dbReference type="GO" id="GO:0005886">
    <property type="term" value="C:plasma membrane"/>
    <property type="evidence" value="ECO:0007669"/>
    <property type="project" value="TreeGrafter"/>
</dbReference>
<feature type="domain" description="ABC transporter" evidence="12">
    <location>
        <begin position="46"/>
        <end position="291"/>
    </location>
</feature>
<keyword evidence="14" id="KW-1185">Reference proteome</keyword>
<organism evidence="13 14">
    <name type="scientific">Meganyctiphanes norvegica</name>
    <name type="common">Northern krill</name>
    <name type="synonym">Thysanopoda norvegica</name>
    <dbReference type="NCBI Taxonomy" id="48144"/>
    <lineage>
        <taxon>Eukaryota</taxon>
        <taxon>Metazoa</taxon>
        <taxon>Ecdysozoa</taxon>
        <taxon>Arthropoda</taxon>
        <taxon>Crustacea</taxon>
        <taxon>Multicrustacea</taxon>
        <taxon>Malacostraca</taxon>
        <taxon>Eumalacostraca</taxon>
        <taxon>Eucarida</taxon>
        <taxon>Euphausiacea</taxon>
        <taxon>Euphausiidae</taxon>
        <taxon>Meganyctiphanes</taxon>
    </lineage>
</organism>
<evidence type="ECO:0000256" key="7">
    <source>
        <dbReference type="ARBA" id="ARBA00022840"/>
    </source>
</evidence>
<evidence type="ECO:0000256" key="9">
    <source>
        <dbReference type="ARBA" id="ARBA00023136"/>
    </source>
</evidence>
<dbReference type="InterPro" id="IPR050352">
    <property type="entry name" value="ABCG_transporters"/>
</dbReference>
<keyword evidence="4" id="KW-0608">Pigment</keyword>
<dbReference type="InterPro" id="IPR003439">
    <property type="entry name" value="ABC_transporter-like_ATP-bd"/>
</dbReference>
<feature type="transmembrane region" description="Helical" evidence="11">
    <location>
        <begin position="683"/>
        <end position="706"/>
    </location>
</feature>
<keyword evidence="5 11" id="KW-0812">Transmembrane</keyword>
<evidence type="ECO:0000313" key="13">
    <source>
        <dbReference type="EMBL" id="CAL4117650.1"/>
    </source>
</evidence>
<accession>A0AAV2R8N1</accession>
<keyword evidence="7" id="KW-0067">ATP-binding</keyword>
<sequence>MSKPGYDNQAFDSGGGDVVIPLEAVQDSGRERLTYSWSNINVYAESQKQGCRKSKGVVQEKHILKNVSGICRPGELLAIMGASGAGKTTLLNVLTNRSSSALRIEGEMYMNGAVVDPSKLTKKSAYVQQEDLFIGVLTVKESLIFQATLRMDKNIPQKQRLARVEEVMIELGLTKCSDTLVGIPGRLKGISGGEMKRLAFACEVLTDPPLMFCDEPTSGLDSFMAQNIVEVMKDLATRFNKCIISTIHQPSSEVFALFDRVLLMAEGRVAFLGYTSDAIKFLHSMGRPCPENFNPADFFISTLAIQPGQEDECRQWVDKICDTFSVSEKGKDMEEAIKVNMETKENTSDLLNTTKESKSPYKASWGAQFSAVFKRAWLENIREPMILRVKLLQTIMTALLVGIIYLGQDLTQDGVSNISGALFLIITNMTFQNTFGTVNTFCTQIPIYLREHFNGMYRCDVYFLAKNLAELPLACIQPVIFTSIIYYMVGFYDDVGTFFVCMGISTLIANTAGSFGYMVSCMSSSVEMALAIAAPLIIPFMLFGGFFLNSETVPVYLIWMKYISWFYYGNEALNINQWKDVEEIDGCDTDLTTYMPSTPDWTETETALSSLSSSLLASSSPMAMALSDAGSSLANAVTGGLTDIALPTFPPNYTLPTQPPSNGFKVCNGTEVLSQLGFHEEDFYLDIGILFVLLVAMRALAFLFLFMKSKK</sequence>
<comment type="similarity">
    <text evidence="2">Belongs to the ABC transporter superfamily. ABCG family. Eye pigment precursor importer (TC 3.A.1.204) subfamily.</text>
</comment>
<dbReference type="InterPro" id="IPR005284">
    <property type="entry name" value="Pigment_permease/Abcg"/>
</dbReference>
<dbReference type="SUPFAM" id="SSF52540">
    <property type="entry name" value="P-loop containing nucleoside triphosphate hydrolases"/>
    <property type="match status" value="1"/>
</dbReference>
<keyword evidence="6" id="KW-0547">Nucleotide-binding</keyword>
<dbReference type="NCBIfam" id="TIGR00955">
    <property type="entry name" value="3a01204"/>
    <property type="match status" value="1"/>
</dbReference>
<dbReference type="PROSITE" id="PS50893">
    <property type="entry name" value="ABC_TRANSPORTER_2"/>
    <property type="match status" value="1"/>
</dbReference>
<evidence type="ECO:0000256" key="8">
    <source>
        <dbReference type="ARBA" id="ARBA00022989"/>
    </source>
</evidence>
<dbReference type="GO" id="GO:0016887">
    <property type="term" value="F:ATP hydrolysis activity"/>
    <property type="evidence" value="ECO:0007669"/>
    <property type="project" value="InterPro"/>
</dbReference>
<dbReference type="GO" id="GO:0005524">
    <property type="term" value="F:ATP binding"/>
    <property type="evidence" value="ECO:0007669"/>
    <property type="project" value="UniProtKB-KW"/>
</dbReference>
<proteinExistence type="inferred from homology"/>
<dbReference type="GO" id="GO:0031409">
    <property type="term" value="F:pigment binding"/>
    <property type="evidence" value="ECO:0007669"/>
    <property type="project" value="UniProtKB-KW"/>
</dbReference>
<dbReference type="Pfam" id="PF01061">
    <property type="entry name" value="ABC2_membrane"/>
    <property type="match status" value="1"/>
</dbReference>
<feature type="transmembrane region" description="Helical" evidence="11">
    <location>
        <begin position="495"/>
        <end position="517"/>
    </location>
</feature>
<evidence type="ECO:0000259" key="12">
    <source>
        <dbReference type="PROSITE" id="PS50893"/>
    </source>
</evidence>
<dbReference type="GO" id="GO:0140359">
    <property type="term" value="F:ABC-type transporter activity"/>
    <property type="evidence" value="ECO:0007669"/>
    <property type="project" value="InterPro"/>
</dbReference>
<dbReference type="InterPro" id="IPR027417">
    <property type="entry name" value="P-loop_NTPase"/>
</dbReference>
<dbReference type="Pfam" id="PF00005">
    <property type="entry name" value="ABC_tran"/>
    <property type="match status" value="1"/>
</dbReference>
<feature type="transmembrane region" description="Helical" evidence="11">
    <location>
        <begin position="471"/>
        <end position="489"/>
    </location>
</feature>
<dbReference type="Proteomes" id="UP001497623">
    <property type="component" value="Unassembled WGS sequence"/>
</dbReference>
<evidence type="ECO:0000256" key="3">
    <source>
        <dbReference type="ARBA" id="ARBA00022448"/>
    </source>
</evidence>
<feature type="transmembrane region" description="Helical" evidence="11">
    <location>
        <begin position="529"/>
        <end position="548"/>
    </location>
</feature>